<keyword evidence="2" id="KW-1185">Reference proteome</keyword>
<feature type="domain" description="Reverse transcriptase zinc-binding" evidence="1">
    <location>
        <begin position="1"/>
        <end position="52"/>
    </location>
</feature>
<reference evidence="3" key="2">
    <citation type="submission" date="2025-08" db="UniProtKB">
        <authorList>
            <consortium name="RefSeq"/>
        </authorList>
    </citation>
    <scope>IDENTIFICATION</scope>
    <source>
        <tissue evidence="3">Leaves</tissue>
    </source>
</reference>
<name>A0A6P6WTM6_COFAR</name>
<dbReference type="OrthoDB" id="1750965at2759"/>
<proteinExistence type="predicted"/>
<organism evidence="2 3">
    <name type="scientific">Coffea arabica</name>
    <name type="common">Arabian coffee</name>
    <dbReference type="NCBI Taxonomy" id="13443"/>
    <lineage>
        <taxon>Eukaryota</taxon>
        <taxon>Viridiplantae</taxon>
        <taxon>Streptophyta</taxon>
        <taxon>Embryophyta</taxon>
        <taxon>Tracheophyta</taxon>
        <taxon>Spermatophyta</taxon>
        <taxon>Magnoliopsida</taxon>
        <taxon>eudicotyledons</taxon>
        <taxon>Gunneridae</taxon>
        <taxon>Pentapetalae</taxon>
        <taxon>asterids</taxon>
        <taxon>lamiids</taxon>
        <taxon>Gentianales</taxon>
        <taxon>Rubiaceae</taxon>
        <taxon>Ixoroideae</taxon>
        <taxon>Gardenieae complex</taxon>
        <taxon>Bertiereae - Coffeeae clade</taxon>
        <taxon>Coffeeae</taxon>
        <taxon>Coffea</taxon>
    </lineage>
</organism>
<dbReference type="InterPro" id="IPR026960">
    <property type="entry name" value="RVT-Znf"/>
</dbReference>
<protein>
    <recommendedName>
        <fullName evidence="1">Reverse transcriptase zinc-binding domain-containing protein</fullName>
    </recommendedName>
</protein>
<dbReference type="RefSeq" id="XP_027118729.1">
    <property type="nucleotide sequence ID" value="XM_027262928.1"/>
</dbReference>
<dbReference type="GeneID" id="113735972"/>
<evidence type="ECO:0000259" key="1">
    <source>
        <dbReference type="Pfam" id="PF13966"/>
    </source>
</evidence>
<evidence type="ECO:0000313" key="2">
    <source>
        <dbReference type="Proteomes" id="UP001652660"/>
    </source>
</evidence>
<accession>A0A6P6WTM6</accession>
<sequence length="147" mass="16857">MFIWKGLSDAVPVKELIWRRIKVGDPTCTMCGEEVETLEHMLLKCSKVKDIWKLAPIHWDGIEHKSDKFKDWWAAVSETRSRVQGKAHIGLTTYILWQIWKSRNNKVFSNKGTDPTTVVNKACNAWCEFENAAGKARKWSIGKPVVA</sequence>
<dbReference type="Proteomes" id="UP001652660">
    <property type="component" value="Chromosome 3c"/>
</dbReference>
<evidence type="ECO:0000313" key="3">
    <source>
        <dbReference type="RefSeq" id="XP_027118729.1"/>
    </source>
</evidence>
<gene>
    <name evidence="3" type="primary">LOC113735972</name>
</gene>
<dbReference type="Pfam" id="PF13966">
    <property type="entry name" value="zf-RVT"/>
    <property type="match status" value="1"/>
</dbReference>
<reference evidence="2" key="1">
    <citation type="journal article" date="2025" name="Foods">
        <title>Unveiling the Microbial Signatures of Arabica Coffee Cherries: Insights into Ripeness Specific Diversity, Functional Traits, and Implications for Quality and Safety.</title>
        <authorList>
            <consortium name="RefSeq"/>
            <person name="Tenea G.N."/>
            <person name="Cifuentes V."/>
            <person name="Reyes P."/>
            <person name="Cevallos-Vallejos M."/>
        </authorList>
    </citation>
    <scope>NUCLEOTIDE SEQUENCE [LARGE SCALE GENOMIC DNA]</scope>
</reference>
<dbReference type="AlphaFoldDB" id="A0A6P6WTM6"/>